<reference evidence="12" key="1">
    <citation type="submission" date="2025-08" db="UniProtKB">
        <authorList>
            <consortium name="RefSeq"/>
        </authorList>
    </citation>
    <scope>IDENTIFICATION</scope>
    <source>
        <tissue evidence="12">Tentacle</tissue>
    </source>
</reference>
<dbReference type="PROSITE" id="PS50050">
    <property type="entry name" value="TNFR_NGFR_2"/>
    <property type="match status" value="1"/>
</dbReference>
<keyword evidence="8" id="KW-0812">Transmembrane</keyword>
<evidence type="ECO:0000256" key="4">
    <source>
        <dbReference type="ARBA" id="ARBA00023157"/>
    </source>
</evidence>
<accession>A0A6P8J0H4</accession>
<dbReference type="RefSeq" id="XP_031572977.1">
    <property type="nucleotide sequence ID" value="XM_031717117.1"/>
</dbReference>
<dbReference type="PANTHER" id="PTHR46605:SF2">
    <property type="entry name" value="TNFR-CYS DOMAIN-CONTAINING PROTEIN"/>
    <property type="match status" value="1"/>
</dbReference>
<feature type="region of interest" description="Disordered" evidence="7">
    <location>
        <begin position="123"/>
        <end position="180"/>
    </location>
</feature>
<dbReference type="GO" id="GO:0048406">
    <property type="term" value="F:nerve growth factor binding"/>
    <property type="evidence" value="ECO:0007669"/>
    <property type="project" value="TreeGrafter"/>
</dbReference>
<dbReference type="Pfam" id="PF00531">
    <property type="entry name" value="Death"/>
    <property type="match status" value="1"/>
</dbReference>
<sequence>MPGSGKCKTEEVEKCSSLDPPEGCFCKMCISCPEGFGPTRPCGGRYSTGTIIKCKPCPNGVSYSKEHSIASCEPCHQCDGRETLRKCTPNSDTNCSTKCRVGYIMSHAVDECVQDPSFKTTPRQIDTANLTTQLPGTTTSPKNTPTEGQKTQRETHGNTTKHTDPDTLGRNGQPKSKDSNHSRNIIIISTIIAGCVVVGSLVVTYFLKKKQMACFRNNAMNQDEKRALTKNRDSLKSSQEVLWLYNLRLGDVDDALLSDVENFISLTSKVLKGWRAIGKEIGLKQTDLLAIEVAGQKQGTNQGEQLLINLKSCKPELTLTEFVTILDKLGRKDVVEIIKAYYTGENDKNVNSAIQIRETIV</sequence>
<feature type="compositionally biased region" description="Polar residues" evidence="7">
    <location>
        <begin position="123"/>
        <end position="149"/>
    </location>
</feature>
<feature type="repeat" description="TNFR-Cys" evidence="6">
    <location>
        <begin position="56"/>
        <end position="95"/>
    </location>
</feature>
<dbReference type="PANTHER" id="PTHR46605">
    <property type="entry name" value="TUMOR NECROSIS FACTOR RECEPTOR"/>
    <property type="match status" value="1"/>
</dbReference>
<dbReference type="OrthoDB" id="9864383at2759"/>
<gene>
    <name evidence="12" type="primary">LOC116306979</name>
</gene>
<feature type="transmembrane region" description="Helical" evidence="8">
    <location>
        <begin position="185"/>
        <end position="207"/>
    </location>
</feature>
<dbReference type="GO" id="GO:0005035">
    <property type="term" value="F:death receptor activity"/>
    <property type="evidence" value="ECO:0007669"/>
    <property type="project" value="TreeGrafter"/>
</dbReference>
<dbReference type="Proteomes" id="UP000515163">
    <property type="component" value="Unplaced"/>
</dbReference>
<evidence type="ECO:0000313" key="11">
    <source>
        <dbReference type="Proteomes" id="UP000515163"/>
    </source>
</evidence>
<dbReference type="GO" id="GO:0007266">
    <property type="term" value="P:Rho protein signal transduction"/>
    <property type="evidence" value="ECO:0007669"/>
    <property type="project" value="TreeGrafter"/>
</dbReference>
<proteinExistence type="predicted"/>
<evidence type="ECO:0000256" key="8">
    <source>
        <dbReference type="SAM" id="Phobius"/>
    </source>
</evidence>
<feature type="disulfide bond" evidence="6">
    <location>
        <begin position="57"/>
        <end position="72"/>
    </location>
</feature>
<evidence type="ECO:0000256" key="1">
    <source>
        <dbReference type="ARBA" id="ARBA00022703"/>
    </source>
</evidence>
<comment type="caution">
    <text evidence="6">Lacks conserved residue(s) required for the propagation of feature annotation.</text>
</comment>
<keyword evidence="2" id="KW-0732">Signal</keyword>
<keyword evidence="8" id="KW-0472">Membrane</keyword>
<dbReference type="InterPro" id="IPR052302">
    <property type="entry name" value="Neurotrophin_rcpt-DD"/>
</dbReference>
<keyword evidence="5" id="KW-0325">Glycoprotein</keyword>
<dbReference type="GO" id="GO:0009986">
    <property type="term" value="C:cell surface"/>
    <property type="evidence" value="ECO:0007669"/>
    <property type="project" value="TreeGrafter"/>
</dbReference>
<dbReference type="AlphaFoldDB" id="A0A6P8J0H4"/>
<protein>
    <submittedName>
        <fullName evidence="12">Uncharacterized protein LOC116306979</fullName>
    </submittedName>
</protein>
<keyword evidence="11" id="KW-1185">Reference proteome</keyword>
<dbReference type="InParanoid" id="A0A6P8J0H4"/>
<organism evidence="11 12">
    <name type="scientific">Actinia tenebrosa</name>
    <name type="common">Australian red waratah sea anemone</name>
    <dbReference type="NCBI Taxonomy" id="6105"/>
    <lineage>
        <taxon>Eukaryota</taxon>
        <taxon>Metazoa</taxon>
        <taxon>Cnidaria</taxon>
        <taxon>Anthozoa</taxon>
        <taxon>Hexacorallia</taxon>
        <taxon>Actiniaria</taxon>
        <taxon>Actiniidae</taxon>
        <taxon>Actinia</taxon>
    </lineage>
</organism>
<evidence type="ECO:0000256" key="3">
    <source>
        <dbReference type="ARBA" id="ARBA00022737"/>
    </source>
</evidence>
<dbReference type="InterPro" id="IPR000488">
    <property type="entry name" value="Death_dom"/>
</dbReference>
<keyword evidence="8" id="KW-1133">Transmembrane helix</keyword>
<evidence type="ECO:0000313" key="12">
    <source>
        <dbReference type="RefSeq" id="XP_031572977.1"/>
    </source>
</evidence>
<keyword evidence="1" id="KW-0053">Apoptosis</keyword>
<keyword evidence="4 6" id="KW-1015">Disulfide bond</keyword>
<dbReference type="CDD" id="cd01670">
    <property type="entry name" value="Death"/>
    <property type="match status" value="1"/>
</dbReference>
<dbReference type="GO" id="GO:0005886">
    <property type="term" value="C:plasma membrane"/>
    <property type="evidence" value="ECO:0007669"/>
    <property type="project" value="TreeGrafter"/>
</dbReference>
<evidence type="ECO:0000259" key="9">
    <source>
        <dbReference type="PROSITE" id="PS50017"/>
    </source>
</evidence>
<feature type="domain" description="TNFR-Cys" evidence="10">
    <location>
        <begin position="56"/>
        <end position="95"/>
    </location>
</feature>
<dbReference type="GeneID" id="116306979"/>
<evidence type="ECO:0000256" key="2">
    <source>
        <dbReference type="ARBA" id="ARBA00022729"/>
    </source>
</evidence>
<dbReference type="Gene3D" id="1.10.533.10">
    <property type="entry name" value="Death Domain, Fas"/>
    <property type="match status" value="1"/>
</dbReference>
<feature type="compositionally biased region" description="Basic and acidic residues" evidence="7">
    <location>
        <begin position="150"/>
        <end position="167"/>
    </location>
</feature>
<dbReference type="InterPro" id="IPR001368">
    <property type="entry name" value="TNFR/NGFR_Cys_rich_reg"/>
</dbReference>
<dbReference type="PROSITE" id="PS50017">
    <property type="entry name" value="DEATH_DOMAIN"/>
    <property type="match status" value="1"/>
</dbReference>
<evidence type="ECO:0000256" key="5">
    <source>
        <dbReference type="ARBA" id="ARBA00023180"/>
    </source>
</evidence>
<feature type="domain" description="Death" evidence="9">
    <location>
        <begin position="274"/>
        <end position="342"/>
    </location>
</feature>
<dbReference type="InterPro" id="IPR011029">
    <property type="entry name" value="DEATH-like_dom_sf"/>
</dbReference>
<evidence type="ECO:0000256" key="6">
    <source>
        <dbReference type="PROSITE-ProRule" id="PRU00206"/>
    </source>
</evidence>
<keyword evidence="3" id="KW-0677">Repeat</keyword>
<dbReference type="KEGG" id="aten:116306979"/>
<name>A0A6P8J0H4_ACTTE</name>
<dbReference type="GO" id="GO:0006915">
    <property type="term" value="P:apoptotic process"/>
    <property type="evidence" value="ECO:0007669"/>
    <property type="project" value="UniProtKB-KW"/>
</dbReference>
<dbReference type="GO" id="GO:0015026">
    <property type="term" value="F:coreceptor activity"/>
    <property type="evidence" value="ECO:0007669"/>
    <property type="project" value="TreeGrafter"/>
</dbReference>
<evidence type="ECO:0000259" key="10">
    <source>
        <dbReference type="PROSITE" id="PS50050"/>
    </source>
</evidence>
<dbReference type="PROSITE" id="PS00652">
    <property type="entry name" value="TNFR_NGFR_1"/>
    <property type="match status" value="1"/>
</dbReference>
<evidence type="ECO:0000256" key="7">
    <source>
        <dbReference type="SAM" id="MobiDB-lite"/>
    </source>
</evidence>
<dbReference type="Gene3D" id="2.10.50.10">
    <property type="entry name" value="Tumor Necrosis Factor Receptor, subunit A, domain 2"/>
    <property type="match status" value="1"/>
</dbReference>